<dbReference type="Gene3D" id="3.30.200.20">
    <property type="entry name" value="Phosphorylase Kinase, domain 1"/>
    <property type="match status" value="1"/>
</dbReference>
<dbReference type="Proteomes" id="UP000067626">
    <property type="component" value="Chromosome"/>
</dbReference>
<feature type="region of interest" description="Disordered" evidence="8">
    <location>
        <begin position="407"/>
        <end position="527"/>
    </location>
</feature>
<feature type="binding site" evidence="7">
    <location>
        <position position="67"/>
    </location>
    <ligand>
        <name>ATP</name>
        <dbReference type="ChEBI" id="CHEBI:30616"/>
    </ligand>
</feature>
<dbReference type="FunFam" id="1.10.510.10:FF:000021">
    <property type="entry name" value="Serine/threonine protein kinase"/>
    <property type="match status" value="1"/>
</dbReference>
<dbReference type="InterPro" id="IPR008271">
    <property type="entry name" value="Ser/Thr_kinase_AS"/>
</dbReference>
<keyword evidence="4 7" id="KW-0547">Nucleotide-binding</keyword>
<dbReference type="SMART" id="SM00220">
    <property type="entry name" value="S_TKc"/>
    <property type="match status" value="1"/>
</dbReference>
<keyword evidence="6 7" id="KW-0067">ATP-binding</keyword>
<dbReference type="GO" id="GO:0004674">
    <property type="term" value="F:protein serine/threonine kinase activity"/>
    <property type="evidence" value="ECO:0007669"/>
    <property type="project" value="UniProtKB-KW"/>
</dbReference>
<dbReference type="InterPro" id="IPR017441">
    <property type="entry name" value="Protein_kinase_ATP_BS"/>
</dbReference>
<dbReference type="PANTHER" id="PTHR43289:SF6">
    <property type="entry name" value="SERINE_THREONINE-PROTEIN KINASE NEKL-3"/>
    <property type="match status" value="1"/>
</dbReference>
<dbReference type="PROSITE" id="PS00107">
    <property type="entry name" value="PROTEIN_KINASE_ATP"/>
    <property type="match status" value="1"/>
</dbReference>
<dbReference type="RefSeq" id="WP_156338947.1">
    <property type="nucleotide sequence ID" value="NZ_CP012159.1"/>
</dbReference>
<evidence type="ECO:0000256" key="8">
    <source>
        <dbReference type="SAM" id="MobiDB-lite"/>
    </source>
</evidence>
<dbReference type="GO" id="GO:0005524">
    <property type="term" value="F:ATP binding"/>
    <property type="evidence" value="ECO:0007669"/>
    <property type="project" value="UniProtKB-UniRule"/>
</dbReference>
<dbReference type="OrthoDB" id="9801841at2"/>
<dbReference type="InterPro" id="IPR011009">
    <property type="entry name" value="Kinase-like_dom_sf"/>
</dbReference>
<evidence type="ECO:0000256" key="2">
    <source>
        <dbReference type="ARBA" id="ARBA00022527"/>
    </source>
</evidence>
<organism evidence="10 11">
    <name type="scientific">Chondromyces crocatus</name>
    <dbReference type="NCBI Taxonomy" id="52"/>
    <lineage>
        <taxon>Bacteria</taxon>
        <taxon>Pseudomonadati</taxon>
        <taxon>Myxococcota</taxon>
        <taxon>Polyangia</taxon>
        <taxon>Polyangiales</taxon>
        <taxon>Polyangiaceae</taxon>
        <taxon>Chondromyces</taxon>
    </lineage>
</organism>
<dbReference type="PROSITE" id="PS50011">
    <property type="entry name" value="PROTEIN_KINASE_DOM"/>
    <property type="match status" value="1"/>
</dbReference>
<dbReference type="PROSITE" id="PS00108">
    <property type="entry name" value="PROTEIN_KINASE_ST"/>
    <property type="match status" value="1"/>
</dbReference>
<evidence type="ECO:0000313" key="10">
    <source>
        <dbReference type="EMBL" id="AKT41844.1"/>
    </source>
</evidence>
<feature type="compositionally biased region" description="Low complexity" evidence="8">
    <location>
        <begin position="508"/>
        <end position="518"/>
    </location>
</feature>
<dbReference type="InterPro" id="IPR000719">
    <property type="entry name" value="Prot_kinase_dom"/>
</dbReference>
<name>A0A0K1ELV4_CHOCO</name>
<evidence type="ECO:0000256" key="7">
    <source>
        <dbReference type="PROSITE-ProRule" id="PRU10141"/>
    </source>
</evidence>
<dbReference type="SUPFAM" id="SSF56112">
    <property type="entry name" value="Protein kinase-like (PK-like)"/>
    <property type="match status" value="1"/>
</dbReference>
<proteinExistence type="predicted"/>
<evidence type="ECO:0000256" key="4">
    <source>
        <dbReference type="ARBA" id="ARBA00022741"/>
    </source>
</evidence>
<dbReference type="Gene3D" id="1.10.510.10">
    <property type="entry name" value="Transferase(Phosphotransferase) domain 1"/>
    <property type="match status" value="1"/>
</dbReference>
<dbReference type="KEGG" id="ccro:CMC5_060550"/>
<keyword evidence="11" id="KW-1185">Reference proteome</keyword>
<dbReference type="EC" id="2.7.11.1" evidence="1"/>
<sequence length="527" mass="55292">MVRSHDPPTLACRVFLLMNTASASERSSLIEGSTIADYLLVARLGEGGMGVVFKAEDTKLRRMVALKLLHPNVAQDPEKRRRFLREGRLAAHLTHPCIAAVYQVGEADGRIFIAMELCEGKSLKHVLSEQPILPYTEALHLFREITRGLRKAHEAGIIHRDLKPDNVMVEGDGIVKILDFGVAKPTEDIDANFTDLRTQHGAMVGTPAYMSPEQATGKNVDARSDIFSLGVVLYELLSGRRPFLGETWQDIIIAISRDPMVPVSSLRPDLPREVDAVLERCLTKRPEDRYASCRELLADVDRLQASAGMFRSGIMTAGTSLVPPPPFTDTGSNPRVVPPDTSSQPAVSSPVPFAPGPPSMHATGPGQRSPGARRTALVLGSVLLVAGVGAGIGALAGRVNGGERVDGEAMVGSVGSPARPPADLMPTAVPSEPSTTEGSAVPAGSPSAAPSTQMEGASPSIAGTEAAPPAAVTTPGEPSANGRGKVTRPSATSASTPPPASARPPSAPATHAPTSPSAKPRNEILGF</sequence>
<evidence type="ECO:0000313" key="11">
    <source>
        <dbReference type="Proteomes" id="UP000067626"/>
    </source>
</evidence>
<feature type="region of interest" description="Disordered" evidence="8">
    <location>
        <begin position="318"/>
        <end position="372"/>
    </location>
</feature>
<evidence type="ECO:0000256" key="5">
    <source>
        <dbReference type="ARBA" id="ARBA00022777"/>
    </source>
</evidence>
<feature type="domain" description="Protein kinase" evidence="9">
    <location>
        <begin position="38"/>
        <end position="303"/>
    </location>
</feature>
<dbReference type="PANTHER" id="PTHR43289">
    <property type="entry name" value="MITOGEN-ACTIVATED PROTEIN KINASE KINASE KINASE 20-RELATED"/>
    <property type="match status" value="1"/>
</dbReference>
<evidence type="ECO:0000256" key="3">
    <source>
        <dbReference type="ARBA" id="ARBA00022679"/>
    </source>
</evidence>
<keyword evidence="3" id="KW-0808">Transferase</keyword>
<dbReference type="Pfam" id="PF00069">
    <property type="entry name" value="Pkinase"/>
    <property type="match status" value="1"/>
</dbReference>
<dbReference type="CDD" id="cd14014">
    <property type="entry name" value="STKc_PknB_like"/>
    <property type="match status" value="1"/>
</dbReference>
<gene>
    <name evidence="10" type="ORF">CMC5_060550</name>
</gene>
<feature type="compositionally biased region" description="Pro residues" evidence="8">
    <location>
        <begin position="496"/>
        <end position="507"/>
    </location>
</feature>
<accession>A0A0K1ELV4</accession>
<dbReference type="EMBL" id="CP012159">
    <property type="protein sequence ID" value="AKT41844.1"/>
    <property type="molecule type" value="Genomic_DNA"/>
</dbReference>
<feature type="compositionally biased region" description="Low complexity" evidence="8">
    <location>
        <begin position="438"/>
        <end position="451"/>
    </location>
</feature>
<evidence type="ECO:0000256" key="6">
    <source>
        <dbReference type="ARBA" id="ARBA00022840"/>
    </source>
</evidence>
<reference evidence="10 11" key="1">
    <citation type="submission" date="2015-07" db="EMBL/GenBank/DDBJ databases">
        <title>Genome analysis of myxobacterium Chondromyces crocatus Cm c5 reveals a high potential for natural compound synthesis and the genetic basis for the loss of fruiting body formation.</title>
        <authorList>
            <person name="Zaburannyi N."/>
            <person name="Bunk B."/>
            <person name="Maier J."/>
            <person name="Overmann J."/>
            <person name="Mueller R."/>
        </authorList>
    </citation>
    <scope>NUCLEOTIDE SEQUENCE [LARGE SCALE GENOMIC DNA]</scope>
    <source>
        <strain evidence="10 11">Cm c5</strain>
    </source>
</reference>
<dbReference type="AlphaFoldDB" id="A0A0K1ELV4"/>
<protein>
    <recommendedName>
        <fullName evidence="1">non-specific serine/threonine protein kinase</fullName>
        <ecNumber evidence="1">2.7.11.1</ecNumber>
    </recommendedName>
</protein>
<keyword evidence="5" id="KW-0418">Kinase</keyword>
<dbReference type="STRING" id="52.CMC5_060550"/>
<evidence type="ECO:0000256" key="1">
    <source>
        <dbReference type="ARBA" id="ARBA00012513"/>
    </source>
</evidence>
<evidence type="ECO:0000259" key="9">
    <source>
        <dbReference type="PROSITE" id="PS50011"/>
    </source>
</evidence>
<feature type="compositionally biased region" description="Low complexity" evidence="8">
    <location>
        <begin position="462"/>
        <end position="478"/>
    </location>
</feature>
<keyword evidence="2" id="KW-0723">Serine/threonine-protein kinase</keyword>